<dbReference type="RefSeq" id="WP_089035724.1">
    <property type="nucleotide sequence ID" value="NZ_CP022278.1"/>
</dbReference>
<organism evidence="2 3">
    <name type="scientific">Neisseria chenwenguii</name>
    <dbReference type="NCBI Taxonomy" id="1853278"/>
    <lineage>
        <taxon>Bacteria</taxon>
        <taxon>Pseudomonadati</taxon>
        <taxon>Pseudomonadota</taxon>
        <taxon>Betaproteobacteria</taxon>
        <taxon>Neisseriales</taxon>
        <taxon>Neisseriaceae</taxon>
        <taxon>Neisseria</taxon>
    </lineage>
</organism>
<sequence length="180" mass="19184">MKLPHTALILSAVLFAACGKEPETPQPDAPQNASAPAASAVPAADAAPENAGAASAAAESQDVSGALVEQERAKWQFYRCDDGKVEVRYFKGDTGPAAQVRYNGTSFTAPYSPELSNDDLSAFSNGEETWTVGNEFDNDYYKEGNGFLIKHEKIEGMGEDGLVDNTLVQKCMPETDGQKS</sequence>
<gene>
    <name evidence="2" type="ORF">BG910_03960</name>
</gene>
<evidence type="ECO:0008006" key="4">
    <source>
        <dbReference type="Google" id="ProtNLM"/>
    </source>
</evidence>
<evidence type="ECO:0000256" key="1">
    <source>
        <dbReference type="SAM" id="MobiDB-lite"/>
    </source>
</evidence>
<evidence type="ECO:0000313" key="3">
    <source>
        <dbReference type="Proteomes" id="UP000198238"/>
    </source>
</evidence>
<feature type="region of interest" description="Disordered" evidence="1">
    <location>
        <begin position="20"/>
        <end position="60"/>
    </location>
</feature>
<dbReference type="AlphaFoldDB" id="A0A220S0V3"/>
<accession>A0A220S0V3</accession>
<name>A0A220S0V3_9NEIS</name>
<feature type="compositionally biased region" description="Low complexity" evidence="1">
    <location>
        <begin position="29"/>
        <end position="60"/>
    </location>
</feature>
<keyword evidence="3" id="KW-1185">Reference proteome</keyword>
<dbReference type="PROSITE" id="PS51257">
    <property type="entry name" value="PROKAR_LIPOPROTEIN"/>
    <property type="match status" value="1"/>
</dbReference>
<evidence type="ECO:0000313" key="2">
    <source>
        <dbReference type="EMBL" id="ASK27006.1"/>
    </source>
</evidence>
<proteinExistence type="predicted"/>
<dbReference type="Proteomes" id="UP000198238">
    <property type="component" value="Chromosome"/>
</dbReference>
<dbReference type="EMBL" id="CP022278">
    <property type="protein sequence ID" value="ASK27006.1"/>
    <property type="molecule type" value="Genomic_DNA"/>
</dbReference>
<protein>
    <recommendedName>
        <fullName evidence="4">C-type lysozyme inhibitor domain-containing protein</fullName>
    </recommendedName>
</protein>
<dbReference type="KEGG" id="nei:BG910_03960"/>
<reference evidence="2 3" key="1">
    <citation type="submission" date="2017-06" db="EMBL/GenBank/DDBJ databases">
        <title>Neisseria chenwenguii sp. nov., isolated from the intestinal contents of Tibetan Plateau Pika in Yushu, Qinghai Province, China.</title>
        <authorList>
            <person name="Zhang G."/>
        </authorList>
    </citation>
    <scope>NUCLEOTIDE SEQUENCE [LARGE SCALE GENOMIC DNA]</scope>
    <source>
        <strain evidence="2 3">10023</strain>
    </source>
</reference>